<accession>A0A9P5VG70</accession>
<name>A0A9P5VG70_9FUNG</name>
<feature type="region of interest" description="Disordered" evidence="1">
    <location>
        <begin position="83"/>
        <end position="205"/>
    </location>
</feature>
<reference evidence="2" key="1">
    <citation type="journal article" date="2020" name="Fungal Divers.">
        <title>Resolving the Mortierellaceae phylogeny through synthesis of multi-gene phylogenetics and phylogenomics.</title>
        <authorList>
            <person name="Vandepol N."/>
            <person name="Liber J."/>
            <person name="Desiro A."/>
            <person name="Na H."/>
            <person name="Kennedy M."/>
            <person name="Barry K."/>
            <person name="Grigoriev I.V."/>
            <person name="Miller A.N."/>
            <person name="O'Donnell K."/>
            <person name="Stajich J.E."/>
            <person name="Bonito G."/>
        </authorList>
    </citation>
    <scope>NUCLEOTIDE SEQUENCE</scope>
    <source>
        <strain evidence="2">NVP1</strain>
    </source>
</reference>
<keyword evidence="3" id="KW-1185">Reference proteome</keyword>
<gene>
    <name evidence="2" type="ORF">BG006_004122</name>
</gene>
<feature type="non-terminal residue" evidence="2">
    <location>
        <position position="1"/>
    </location>
</feature>
<feature type="compositionally biased region" description="Basic and acidic residues" evidence="1">
    <location>
        <begin position="102"/>
        <end position="129"/>
    </location>
</feature>
<organism evidence="2 3">
    <name type="scientific">Podila minutissima</name>
    <dbReference type="NCBI Taxonomy" id="64525"/>
    <lineage>
        <taxon>Eukaryota</taxon>
        <taxon>Fungi</taxon>
        <taxon>Fungi incertae sedis</taxon>
        <taxon>Mucoromycota</taxon>
        <taxon>Mortierellomycotina</taxon>
        <taxon>Mortierellomycetes</taxon>
        <taxon>Mortierellales</taxon>
        <taxon>Mortierellaceae</taxon>
        <taxon>Podila</taxon>
    </lineage>
</organism>
<dbReference type="EMBL" id="JAAAUY010002282">
    <property type="protein sequence ID" value="KAF9313529.1"/>
    <property type="molecule type" value="Genomic_DNA"/>
</dbReference>
<feature type="compositionally biased region" description="Low complexity" evidence="1">
    <location>
        <begin position="172"/>
        <end position="185"/>
    </location>
</feature>
<evidence type="ECO:0000313" key="2">
    <source>
        <dbReference type="EMBL" id="KAF9313529.1"/>
    </source>
</evidence>
<protein>
    <submittedName>
        <fullName evidence="2">Uncharacterized protein</fullName>
    </submittedName>
</protein>
<dbReference type="AlphaFoldDB" id="A0A9P5VG70"/>
<proteinExistence type="predicted"/>
<evidence type="ECO:0000313" key="3">
    <source>
        <dbReference type="Proteomes" id="UP000696485"/>
    </source>
</evidence>
<evidence type="ECO:0000256" key="1">
    <source>
        <dbReference type="SAM" id="MobiDB-lite"/>
    </source>
</evidence>
<feature type="non-terminal residue" evidence="2">
    <location>
        <position position="205"/>
    </location>
</feature>
<comment type="caution">
    <text evidence="2">The sequence shown here is derived from an EMBL/GenBank/DDBJ whole genome shotgun (WGS) entry which is preliminary data.</text>
</comment>
<dbReference type="Proteomes" id="UP000696485">
    <property type="component" value="Unassembled WGS sequence"/>
</dbReference>
<sequence length="205" mass="22331">DGSGHRSVRFDLQGLHRTCYTLRIHEPTLLHTKEDRRPSTSPEPTTTQCLHYATDFQNGDDGNVSLERETVPIQGSTLRSLLGTTDLHQGPPPNPTMGQGTRDPDLGISRRPDYHGHDQGTITDRHKESAGQAGGTGFPSQDKQIADDPNPASGSLGLHDRHHHHVPRSTRQQDQGHQASGQQDGTNGNGHPSPTLLVHRQGNSN</sequence>